<name>A0ABY1LL06_9MICO</name>
<feature type="region of interest" description="Disordered" evidence="1">
    <location>
        <begin position="41"/>
        <end position="90"/>
    </location>
</feature>
<reference evidence="3 4" key="1">
    <citation type="submission" date="2017-02" db="EMBL/GenBank/DDBJ databases">
        <authorList>
            <person name="Varghese N."/>
            <person name="Submissions S."/>
        </authorList>
    </citation>
    <scope>NUCLEOTIDE SEQUENCE [LARGE SCALE GENOMIC DNA]</scope>
    <source>
        <strain evidence="3 4">VKM Ac-1787</strain>
    </source>
</reference>
<keyword evidence="2" id="KW-0812">Transmembrane</keyword>
<evidence type="ECO:0000256" key="1">
    <source>
        <dbReference type="SAM" id="MobiDB-lite"/>
    </source>
</evidence>
<keyword evidence="4" id="KW-1185">Reference proteome</keyword>
<dbReference type="Proteomes" id="UP000190827">
    <property type="component" value="Unassembled WGS sequence"/>
</dbReference>
<keyword evidence="2" id="KW-1133">Transmembrane helix</keyword>
<evidence type="ECO:0000313" key="3">
    <source>
        <dbReference type="EMBL" id="SKC47592.1"/>
    </source>
</evidence>
<evidence type="ECO:0000256" key="2">
    <source>
        <dbReference type="SAM" id="Phobius"/>
    </source>
</evidence>
<feature type="compositionally biased region" description="Basic and acidic residues" evidence="1">
    <location>
        <begin position="81"/>
        <end position="90"/>
    </location>
</feature>
<proteinExistence type="predicted"/>
<keyword evidence="2" id="KW-0472">Membrane</keyword>
<dbReference type="EMBL" id="FUZO01000001">
    <property type="protein sequence ID" value="SKC47592.1"/>
    <property type="molecule type" value="Genomic_DNA"/>
</dbReference>
<evidence type="ECO:0000313" key="4">
    <source>
        <dbReference type="Proteomes" id="UP000190827"/>
    </source>
</evidence>
<sequence>MGLIQDVGGGLLLALGLLLAGLVLFLVLALGTQYVRMRRRRPQGKLARAEAELRRSYSKTVSPRTRSQTRSKRPGPAMIPDRFDERLPAC</sequence>
<organism evidence="3 4">
    <name type="scientific">Plantibacter cousiniae</name>
    <name type="common">nom. nud.</name>
    <dbReference type="NCBI Taxonomy" id="199709"/>
    <lineage>
        <taxon>Bacteria</taxon>
        <taxon>Bacillati</taxon>
        <taxon>Actinomycetota</taxon>
        <taxon>Actinomycetes</taxon>
        <taxon>Micrococcales</taxon>
        <taxon>Microbacteriaceae</taxon>
        <taxon>Plantibacter</taxon>
    </lineage>
</organism>
<comment type="caution">
    <text evidence="3">The sequence shown here is derived from an EMBL/GenBank/DDBJ whole genome shotgun (WGS) entry which is preliminary data.</text>
</comment>
<accession>A0ABY1LL06</accession>
<protein>
    <submittedName>
        <fullName evidence="3">Uncharacterized protein</fullName>
    </submittedName>
</protein>
<gene>
    <name evidence="3" type="ORF">SAMN06295973_1260</name>
</gene>
<feature type="transmembrane region" description="Helical" evidence="2">
    <location>
        <begin position="12"/>
        <end position="35"/>
    </location>
</feature>